<organism evidence="3 4">
    <name type="scientific">Hebeloma cylindrosporum</name>
    <dbReference type="NCBI Taxonomy" id="76867"/>
    <lineage>
        <taxon>Eukaryota</taxon>
        <taxon>Fungi</taxon>
        <taxon>Dikarya</taxon>
        <taxon>Basidiomycota</taxon>
        <taxon>Agaricomycotina</taxon>
        <taxon>Agaricomycetes</taxon>
        <taxon>Agaricomycetidae</taxon>
        <taxon>Agaricales</taxon>
        <taxon>Agaricineae</taxon>
        <taxon>Hymenogastraceae</taxon>
        <taxon>Hebeloma</taxon>
    </lineage>
</organism>
<accession>A0A0C3CC58</accession>
<evidence type="ECO:0000256" key="1">
    <source>
        <dbReference type="SAM" id="MobiDB-lite"/>
    </source>
</evidence>
<feature type="compositionally biased region" description="Polar residues" evidence="1">
    <location>
        <begin position="149"/>
        <end position="176"/>
    </location>
</feature>
<dbReference type="HOGENOM" id="CLU_544061_0_0_1"/>
<feature type="region of interest" description="Disordered" evidence="1">
    <location>
        <begin position="460"/>
        <end position="481"/>
    </location>
</feature>
<sequence>MPALRGGVAGHTIVGRSFTDNTVYGRAPQFRHSGGSSFDRFGGGGGGGGGGGRQKGNNQPGGNASPNDRLPSPNPSPSSPPPINIPPSTPPPSNPTPSNTSPSNPSPSNPPARGDNGPSEPVPPINIPTSSSSASPTTSSAQTPSTVTNGGVITTTSDGTFAPTNTQYGLSQTPGGYSTLPAGDPTQMPTAGDPNDPISAAAQGGISPAAVAGIAIIIGALLLVLLLSIIRRQARRRRVERTQSLWFYKNSTFPPYADNRSSAERLRGPPSARNSVASSLDQNSIQGVAPLPPMAEVGRFNEGSHYHFEALDRRSSVGSHLSENSQYLFVDLSLEGTDPTTAGHSQSRPFAFPKPPSPIADRASLYSLCASSHVLPITMKGRNSSGVLYPSLVSAQPSPAVPSPWSGEAFASNPFSDNNPFEGPHHPIAPTILITALSAEETAHKPLPSTPQGEVTVSTVDCLGQPAPDSSVAKHVSSHGD</sequence>
<protein>
    <submittedName>
        <fullName evidence="3">Uncharacterized protein</fullName>
    </submittedName>
</protein>
<keyword evidence="2" id="KW-0812">Transmembrane</keyword>
<evidence type="ECO:0000256" key="2">
    <source>
        <dbReference type="SAM" id="Phobius"/>
    </source>
</evidence>
<keyword evidence="4" id="KW-1185">Reference proteome</keyword>
<dbReference type="EMBL" id="KN831781">
    <property type="protein sequence ID" value="KIM41181.1"/>
    <property type="molecule type" value="Genomic_DNA"/>
</dbReference>
<keyword evidence="2" id="KW-0472">Membrane</keyword>
<evidence type="ECO:0000313" key="4">
    <source>
        <dbReference type="Proteomes" id="UP000053424"/>
    </source>
</evidence>
<dbReference type="Proteomes" id="UP000053424">
    <property type="component" value="Unassembled WGS sequence"/>
</dbReference>
<gene>
    <name evidence="3" type="ORF">M413DRAFT_445882</name>
</gene>
<feature type="compositionally biased region" description="Low complexity" evidence="1">
    <location>
        <begin position="127"/>
        <end position="148"/>
    </location>
</feature>
<feature type="region of interest" description="Disordered" evidence="1">
    <location>
        <begin position="258"/>
        <end position="280"/>
    </location>
</feature>
<reference evidence="3 4" key="1">
    <citation type="submission" date="2014-04" db="EMBL/GenBank/DDBJ databases">
        <authorList>
            <consortium name="DOE Joint Genome Institute"/>
            <person name="Kuo A."/>
            <person name="Gay G."/>
            <person name="Dore J."/>
            <person name="Kohler A."/>
            <person name="Nagy L.G."/>
            <person name="Floudas D."/>
            <person name="Copeland A."/>
            <person name="Barry K.W."/>
            <person name="Cichocki N."/>
            <person name="Veneault-Fourrey C."/>
            <person name="LaButti K."/>
            <person name="Lindquist E.A."/>
            <person name="Lipzen A."/>
            <person name="Lundell T."/>
            <person name="Morin E."/>
            <person name="Murat C."/>
            <person name="Sun H."/>
            <person name="Tunlid A."/>
            <person name="Henrissat B."/>
            <person name="Grigoriev I.V."/>
            <person name="Hibbett D.S."/>
            <person name="Martin F."/>
            <person name="Nordberg H.P."/>
            <person name="Cantor M.N."/>
            <person name="Hua S.X."/>
        </authorList>
    </citation>
    <scope>NUCLEOTIDE SEQUENCE [LARGE SCALE GENOMIC DNA]</scope>
    <source>
        <strain evidence="4">h7</strain>
    </source>
</reference>
<name>A0A0C3CC58_HEBCY</name>
<dbReference type="OrthoDB" id="5340910at2759"/>
<dbReference type="STRING" id="686832.A0A0C3CC58"/>
<reference evidence="4" key="2">
    <citation type="submission" date="2015-01" db="EMBL/GenBank/DDBJ databases">
        <title>Evolutionary Origins and Diversification of the Mycorrhizal Mutualists.</title>
        <authorList>
            <consortium name="DOE Joint Genome Institute"/>
            <consortium name="Mycorrhizal Genomics Consortium"/>
            <person name="Kohler A."/>
            <person name="Kuo A."/>
            <person name="Nagy L.G."/>
            <person name="Floudas D."/>
            <person name="Copeland A."/>
            <person name="Barry K.W."/>
            <person name="Cichocki N."/>
            <person name="Veneault-Fourrey C."/>
            <person name="LaButti K."/>
            <person name="Lindquist E.A."/>
            <person name="Lipzen A."/>
            <person name="Lundell T."/>
            <person name="Morin E."/>
            <person name="Murat C."/>
            <person name="Riley R."/>
            <person name="Ohm R."/>
            <person name="Sun H."/>
            <person name="Tunlid A."/>
            <person name="Henrissat B."/>
            <person name="Grigoriev I.V."/>
            <person name="Hibbett D.S."/>
            <person name="Martin F."/>
        </authorList>
    </citation>
    <scope>NUCLEOTIDE SEQUENCE [LARGE SCALE GENOMIC DNA]</scope>
    <source>
        <strain evidence="4">h7</strain>
    </source>
</reference>
<feature type="transmembrane region" description="Helical" evidence="2">
    <location>
        <begin position="209"/>
        <end position="230"/>
    </location>
</feature>
<dbReference type="AlphaFoldDB" id="A0A0C3CC58"/>
<keyword evidence="2" id="KW-1133">Transmembrane helix</keyword>
<feature type="region of interest" description="Disordered" evidence="1">
    <location>
        <begin position="25"/>
        <end position="199"/>
    </location>
</feature>
<evidence type="ECO:0000313" key="3">
    <source>
        <dbReference type="EMBL" id="KIM41181.1"/>
    </source>
</evidence>
<proteinExistence type="predicted"/>
<feature type="compositionally biased region" description="Pro residues" evidence="1">
    <location>
        <begin position="72"/>
        <end position="95"/>
    </location>
</feature>
<feature type="compositionally biased region" description="Gly residues" evidence="1">
    <location>
        <begin position="41"/>
        <end position="54"/>
    </location>
</feature>